<dbReference type="Pfam" id="PF05787">
    <property type="entry name" value="PhoX"/>
    <property type="match status" value="1"/>
</dbReference>
<dbReference type="PANTHER" id="PTHR35399:SF4">
    <property type="entry name" value="MEMBRANE PROTEIN"/>
    <property type="match status" value="1"/>
</dbReference>
<accession>A0A3B0R189</accession>
<evidence type="ECO:0000313" key="1">
    <source>
        <dbReference type="EMBL" id="VAV87254.1"/>
    </source>
</evidence>
<dbReference type="AlphaFoldDB" id="A0A3B0R189"/>
<proteinExistence type="predicted"/>
<dbReference type="PANTHER" id="PTHR35399">
    <property type="entry name" value="SLR8030 PROTEIN"/>
    <property type="match status" value="1"/>
</dbReference>
<organism evidence="1">
    <name type="scientific">hydrothermal vent metagenome</name>
    <dbReference type="NCBI Taxonomy" id="652676"/>
    <lineage>
        <taxon>unclassified sequences</taxon>
        <taxon>metagenomes</taxon>
        <taxon>ecological metagenomes</taxon>
    </lineage>
</organism>
<name>A0A3B0R189_9ZZZZ</name>
<dbReference type="SUPFAM" id="SSF63829">
    <property type="entry name" value="Calcium-dependent phosphotriesterase"/>
    <property type="match status" value="1"/>
</dbReference>
<reference evidence="1" key="1">
    <citation type="submission" date="2018-06" db="EMBL/GenBank/DDBJ databases">
        <authorList>
            <person name="Zhirakovskaya E."/>
        </authorList>
    </citation>
    <scope>NUCLEOTIDE SEQUENCE</scope>
</reference>
<gene>
    <name evidence="1" type="ORF">MNBD_ALPHA06-546</name>
</gene>
<dbReference type="InterPro" id="IPR008557">
    <property type="entry name" value="PhoX"/>
</dbReference>
<dbReference type="EMBL" id="UOEE01000033">
    <property type="protein sequence ID" value="VAV87254.1"/>
    <property type="molecule type" value="Genomic_DNA"/>
</dbReference>
<protein>
    <recommendedName>
        <fullName evidence="2">Phosphatase</fullName>
    </recommendedName>
</protein>
<evidence type="ECO:0008006" key="2">
    <source>
        <dbReference type="Google" id="ProtNLM"/>
    </source>
</evidence>
<sequence length="479" mass="52793">MDISRRKLLKSGVAVSAAFGGLATLAACSDQRQIPSLSIDKYGKLIADPNGIMDLPKGFAYKILSKAGEKMDDGLLVPGDFDGMAAFAGKDGTTILLRNHEINAKDLLNESKDASKTMSPFGKQDELLDNIDQSRIYDRNKDGRPMAGGVTGLVVDPGPLHVKRQWLALAGTYDNCGGGPTPWNSWISCEETRKRAGEKCYKDHGWAFEVQADPELGLQEPVPLKGLGRFKHEAAALDPATGIVYLTQDDWGHPSLLYRFIPDMPGKMTEGGRFQALMVRGQPARDMRNWPTSKGKKVKLAEWFETDWVDLKDSHNPENDLEDRGIKAGAARFTRGEGAWFGDREMFFACTDGGAAKSGQIWRYVPSEFEGTEFESSKPGRLQLFVESPDKAVMEYCDNLTVAPWGDVLVCEDEYADGNGNNYLRGVTPQGKIYTLARSALKQKNEFCGACFGPDGKTLYVNLQQDALTFAIRGPWHEL</sequence>
<dbReference type="PROSITE" id="PS51257">
    <property type="entry name" value="PROKAR_LIPOPROTEIN"/>
    <property type="match status" value="1"/>
</dbReference>